<organism evidence="3 4">
    <name type="scientific">Vanrija albida</name>
    <dbReference type="NCBI Taxonomy" id="181172"/>
    <lineage>
        <taxon>Eukaryota</taxon>
        <taxon>Fungi</taxon>
        <taxon>Dikarya</taxon>
        <taxon>Basidiomycota</taxon>
        <taxon>Agaricomycotina</taxon>
        <taxon>Tremellomycetes</taxon>
        <taxon>Trichosporonales</taxon>
        <taxon>Trichosporonaceae</taxon>
        <taxon>Vanrija</taxon>
    </lineage>
</organism>
<reference evidence="3 4" key="1">
    <citation type="submission" date="2023-08" db="EMBL/GenBank/DDBJ databases">
        <title>Annotated Genome Sequence of Vanrija albida AlHP1.</title>
        <authorList>
            <person name="Herzog R."/>
        </authorList>
    </citation>
    <scope>NUCLEOTIDE SEQUENCE [LARGE SCALE GENOMIC DNA]</scope>
    <source>
        <strain evidence="3 4">AlHP1</strain>
    </source>
</reference>
<keyword evidence="1" id="KW-0812">Transmembrane</keyword>
<keyword evidence="4" id="KW-1185">Reference proteome</keyword>
<protein>
    <submittedName>
        <fullName evidence="3">Uncharacterized protein</fullName>
    </submittedName>
</protein>
<dbReference type="EMBL" id="JBBXJM010000001">
    <property type="protein sequence ID" value="KAL1412567.1"/>
    <property type="molecule type" value="Genomic_DNA"/>
</dbReference>
<keyword evidence="2" id="KW-0732">Signal</keyword>
<evidence type="ECO:0000313" key="4">
    <source>
        <dbReference type="Proteomes" id="UP001565368"/>
    </source>
</evidence>
<evidence type="ECO:0000313" key="3">
    <source>
        <dbReference type="EMBL" id="KAL1412567.1"/>
    </source>
</evidence>
<dbReference type="Proteomes" id="UP001565368">
    <property type="component" value="Unassembled WGS sequence"/>
</dbReference>
<comment type="caution">
    <text evidence="3">The sequence shown here is derived from an EMBL/GenBank/DDBJ whole genome shotgun (WGS) entry which is preliminary data.</text>
</comment>
<dbReference type="GeneID" id="95981357"/>
<proteinExistence type="predicted"/>
<dbReference type="RefSeq" id="XP_069212511.1">
    <property type="nucleotide sequence ID" value="XM_069348967.1"/>
</dbReference>
<evidence type="ECO:0000256" key="2">
    <source>
        <dbReference type="SAM" id="SignalP"/>
    </source>
</evidence>
<name>A0ABR3QDI8_9TREE</name>
<feature type="signal peptide" evidence="2">
    <location>
        <begin position="1"/>
        <end position="18"/>
    </location>
</feature>
<accession>A0ABR3QDI8</accession>
<keyword evidence="1" id="KW-1133">Transmembrane helix</keyword>
<sequence>MRPWPLLLLLALAALVAADTEIVNFRLPLTGKVVAPPRGAALASLTASQRQAGLTVSDAQPEVWVALDLEDKGKSWTARLSWPGSSPTRFAAHIHPSGAGGVLLHITAAPLSPRMPHPLLRRVRALFGENESKSDDDAASTHSHSSWTSWEDIGLVNYNSADPTSPADWPFHTDFHLVLEPLILGVLPATAASALAAIALFALAGALIAPYLIRALRRLILGLEEDKAADAPAAALFANMAAKAKSE</sequence>
<evidence type="ECO:0000256" key="1">
    <source>
        <dbReference type="SAM" id="Phobius"/>
    </source>
</evidence>
<gene>
    <name evidence="3" type="ORF">Q8F55_000314</name>
</gene>
<feature type="transmembrane region" description="Helical" evidence="1">
    <location>
        <begin position="191"/>
        <end position="213"/>
    </location>
</feature>
<feature type="chain" id="PRO_5045084634" evidence="2">
    <location>
        <begin position="19"/>
        <end position="247"/>
    </location>
</feature>
<keyword evidence="1" id="KW-0472">Membrane</keyword>